<dbReference type="GO" id="GO:0008168">
    <property type="term" value="F:methyltransferase activity"/>
    <property type="evidence" value="ECO:0007669"/>
    <property type="project" value="InterPro"/>
</dbReference>
<dbReference type="GO" id="GO:0036396">
    <property type="term" value="C:RNA N6-methyladenosine methyltransferase complex"/>
    <property type="evidence" value="ECO:0007669"/>
    <property type="project" value="TreeGrafter"/>
</dbReference>
<dbReference type="InterPro" id="IPR045123">
    <property type="entry name" value="METTL14-like"/>
</dbReference>
<dbReference type="PANTHER" id="PTHR13107">
    <property type="entry name" value="N6-ADENOSINE-METHYLTRANSFERASE NON-CATALYTIC SUBUNIT"/>
    <property type="match status" value="1"/>
</dbReference>
<keyword evidence="6" id="KW-1185">Reference proteome</keyword>
<dbReference type="SUPFAM" id="SSF53335">
    <property type="entry name" value="S-adenosyl-L-methionine-dependent methyltransferases"/>
    <property type="match status" value="1"/>
</dbReference>
<dbReference type="Proteomes" id="UP000054937">
    <property type="component" value="Unassembled WGS sequence"/>
</dbReference>
<reference evidence="5 6" key="1">
    <citation type="journal article" date="2015" name="Sci. Rep.">
        <title>Genome of the facultative scuticociliatosis pathogen Pseudocohnilembus persalinus provides insight into its virulence through horizontal gene transfer.</title>
        <authorList>
            <person name="Xiong J."/>
            <person name="Wang G."/>
            <person name="Cheng J."/>
            <person name="Tian M."/>
            <person name="Pan X."/>
            <person name="Warren A."/>
            <person name="Jiang C."/>
            <person name="Yuan D."/>
            <person name="Miao W."/>
        </authorList>
    </citation>
    <scope>NUCLEOTIDE SEQUENCE [LARGE SCALE GENOMIC DNA]</scope>
    <source>
        <strain evidence="5">36N120E</strain>
    </source>
</reference>
<protein>
    <recommendedName>
        <fullName evidence="7">MT-A70-like protein</fullName>
    </recommendedName>
</protein>
<dbReference type="GO" id="GO:0005634">
    <property type="term" value="C:nucleus"/>
    <property type="evidence" value="ECO:0007669"/>
    <property type="project" value="UniProtKB-SubCell"/>
</dbReference>
<dbReference type="InterPro" id="IPR002052">
    <property type="entry name" value="DNA_methylase_N6_adenine_CS"/>
</dbReference>
<organism evidence="5 6">
    <name type="scientific">Pseudocohnilembus persalinus</name>
    <name type="common">Ciliate</name>
    <dbReference type="NCBI Taxonomy" id="266149"/>
    <lineage>
        <taxon>Eukaryota</taxon>
        <taxon>Sar</taxon>
        <taxon>Alveolata</taxon>
        <taxon>Ciliophora</taxon>
        <taxon>Intramacronucleata</taxon>
        <taxon>Oligohymenophorea</taxon>
        <taxon>Scuticociliatia</taxon>
        <taxon>Philasterida</taxon>
        <taxon>Pseudocohnilembidae</taxon>
        <taxon>Pseudocohnilembus</taxon>
    </lineage>
</organism>
<dbReference type="CDD" id="cd02440">
    <property type="entry name" value="AdoMet_MTases"/>
    <property type="match status" value="1"/>
</dbReference>
<evidence type="ECO:0000313" key="5">
    <source>
        <dbReference type="EMBL" id="KRX07278.1"/>
    </source>
</evidence>
<dbReference type="PROSITE" id="PS51592">
    <property type="entry name" value="SAM_MTA70L_2"/>
    <property type="match status" value="1"/>
</dbReference>
<comment type="similarity">
    <text evidence="3">Belongs to the MT-A70-like family.</text>
</comment>
<feature type="region of interest" description="Disordered" evidence="4">
    <location>
        <begin position="1"/>
        <end position="29"/>
    </location>
</feature>
<dbReference type="Pfam" id="PF05063">
    <property type="entry name" value="MT-A70"/>
    <property type="match status" value="1"/>
</dbReference>
<dbReference type="GO" id="GO:0003729">
    <property type="term" value="F:mRNA binding"/>
    <property type="evidence" value="ECO:0007669"/>
    <property type="project" value="TreeGrafter"/>
</dbReference>
<dbReference type="PANTHER" id="PTHR13107:SF0">
    <property type="entry name" value="N6-ADENOSINE-METHYLTRANSFERASE NON-CATALYTIC SUBUNIT"/>
    <property type="match status" value="1"/>
</dbReference>
<evidence type="ECO:0000313" key="6">
    <source>
        <dbReference type="Proteomes" id="UP000054937"/>
    </source>
</evidence>
<dbReference type="AlphaFoldDB" id="A0A0V0QYI3"/>
<keyword evidence="2" id="KW-0539">Nucleus</keyword>
<comment type="subcellular location">
    <subcellularLocation>
        <location evidence="1">Nucleus</location>
    </subcellularLocation>
</comment>
<dbReference type="OrthoDB" id="14833at2759"/>
<dbReference type="FunCoup" id="A0A0V0QYI3">
    <property type="interactions" value="203"/>
</dbReference>
<feature type="compositionally biased region" description="Basic and acidic residues" evidence="4">
    <location>
        <begin position="1"/>
        <end position="12"/>
    </location>
</feature>
<name>A0A0V0QYI3_PSEPJ</name>
<accession>A0A0V0QYI3</accession>
<dbReference type="InParanoid" id="A0A0V0QYI3"/>
<gene>
    <name evidence="5" type="ORF">PPERSA_06893</name>
</gene>
<evidence type="ECO:0000256" key="3">
    <source>
        <dbReference type="PROSITE-ProRule" id="PRU00489"/>
    </source>
</evidence>
<dbReference type="Gene3D" id="3.40.50.150">
    <property type="entry name" value="Vaccinia Virus protein VP39"/>
    <property type="match status" value="1"/>
</dbReference>
<comment type="caution">
    <text evidence="5">The sequence shown here is derived from an EMBL/GenBank/DDBJ whole genome shotgun (WGS) entry which is preliminary data.</text>
</comment>
<dbReference type="OMA" id="FNSELYQ"/>
<dbReference type="PROSITE" id="PS51143">
    <property type="entry name" value="MT_A70"/>
    <property type="match status" value="1"/>
</dbReference>
<dbReference type="InterPro" id="IPR029063">
    <property type="entry name" value="SAM-dependent_MTases_sf"/>
</dbReference>
<evidence type="ECO:0000256" key="4">
    <source>
        <dbReference type="SAM" id="MobiDB-lite"/>
    </source>
</evidence>
<proteinExistence type="inferred from homology"/>
<dbReference type="EMBL" id="LDAU01000084">
    <property type="protein sequence ID" value="KRX07278.1"/>
    <property type="molecule type" value="Genomic_DNA"/>
</dbReference>
<dbReference type="GO" id="GO:0032259">
    <property type="term" value="P:methylation"/>
    <property type="evidence" value="ECO:0007669"/>
    <property type="project" value="InterPro"/>
</dbReference>
<evidence type="ECO:0008006" key="7">
    <source>
        <dbReference type="Google" id="ProtNLM"/>
    </source>
</evidence>
<dbReference type="PROSITE" id="PS00092">
    <property type="entry name" value="N6_MTASE"/>
    <property type="match status" value="1"/>
</dbReference>
<sequence>MESQKAEQKNQEQEQNSGEQNQKAEKRKLVVAPPFTLKKIKKNDLCQHFVNTRERPSNFIMNIKPEERFGDYPQLQELMKYKDALIAKRNHPTHFIKADLKNYDLQKLGKFDVIYCDPPWKEYEEAVKDLPIYQADPQKFKSWTLDEISSLPIDKISETPSFLFLWVGTEHLNDGRELFKRWGYKRCEDIVWAKTNKTNKDKKSFKRKEHQIMHRVKEHCLVGLRGDVKRASDSHFIHANIDTDVIVDEEPPVGSLKKPNEMYSIIERFCLGRKRLELFGELHNIRDGWLTIGQSLPQTNFDLEIYNQYFQDDPKAF</sequence>
<evidence type="ECO:0000256" key="2">
    <source>
        <dbReference type="ARBA" id="ARBA00023242"/>
    </source>
</evidence>
<evidence type="ECO:0000256" key="1">
    <source>
        <dbReference type="ARBA" id="ARBA00004123"/>
    </source>
</evidence>
<dbReference type="InterPro" id="IPR007757">
    <property type="entry name" value="MT-A70-like"/>
</dbReference>